<sequence length="403" mass="46339">MPKVQKSKLQSYVLEFKDTFSSDGSVLFCKFCEIKVGSDKRFNVIQYLRTDKHNRAVKREENKINKVNQQFVLKTNLGKKNNFNKDLCKALLSSNIPLNKLSNNEFKWFLEKYTNEDIPSETTLRKGYVDDIYQETILKIRAIVNGKRIWVSIDETTDVTGRFVANVIIGTLEIDNAGQIFLLHSEELDKTNHSTIFKLFDKAMGILWPEGVEHDNVLLFVSDAAPYMIKAGKAIQTLYSKVIHITCLAHAFHRLAEKVRDEFSEVDKVVSSVKKVFRKSPLRIKTFLNMTKNEIPLPPEPILTRWGTWINATIYYCEHLENIQTVIKTFDSDDAVSIKTVKKYLEKNNLQCNLAFIKSNFGFLPKSITFLEKKGIQLSYSLKTVEDAKNKIVDLKCTKGKQS</sequence>
<keyword evidence="3" id="KW-1185">Reference proteome</keyword>
<dbReference type="KEGG" id="api:115033813"/>
<accession>A0A8R2NMT7</accession>
<evidence type="ECO:0000259" key="1">
    <source>
        <dbReference type="Pfam" id="PF04937"/>
    </source>
</evidence>
<dbReference type="Proteomes" id="UP000007819">
    <property type="component" value="Chromosome A1"/>
</dbReference>
<dbReference type="RefSeq" id="XP_029343817.1">
    <property type="nucleotide sequence ID" value="XM_029487957.1"/>
</dbReference>
<reference evidence="3" key="1">
    <citation type="submission" date="2010-06" db="EMBL/GenBank/DDBJ databases">
        <authorList>
            <person name="Jiang H."/>
            <person name="Abraham K."/>
            <person name="Ali S."/>
            <person name="Alsbrooks S.L."/>
            <person name="Anim B.N."/>
            <person name="Anosike U.S."/>
            <person name="Attaway T."/>
            <person name="Bandaranaike D.P."/>
            <person name="Battles P.K."/>
            <person name="Bell S.N."/>
            <person name="Bell A.V."/>
            <person name="Beltran B."/>
            <person name="Bickham C."/>
            <person name="Bustamante Y."/>
            <person name="Caleb T."/>
            <person name="Canada A."/>
            <person name="Cardenas V."/>
            <person name="Carter K."/>
            <person name="Chacko J."/>
            <person name="Chandrabose M.N."/>
            <person name="Chavez D."/>
            <person name="Chavez A."/>
            <person name="Chen L."/>
            <person name="Chu H.-S."/>
            <person name="Claassen K.J."/>
            <person name="Cockrell R."/>
            <person name="Collins M."/>
            <person name="Cooper J.A."/>
            <person name="Cree A."/>
            <person name="Curry S.M."/>
            <person name="Da Y."/>
            <person name="Dao M.D."/>
            <person name="Das B."/>
            <person name="Davila M.-L."/>
            <person name="Davy-Carroll L."/>
            <person name="Denson S."/>
            <person name="Dinh H."/>
            <person name="Ebong V.E."/>
            <person name="Edwards J.R."/>
            <person name="Egan A."/>
            <person name="El-Daye J."/>
            <person name="Escobedo L."/>
            <person name="Fernandez S."/>
            <person name="Fernando P.R."/>
            <person name="Flagg N."/>
            <person name="Forbes L.D."/>
            <person name="Fowler R.G."/>
            <person name="Fu Q."/>
            <person name="Gabisi R.A."/>
            <person name="Ganer J."/>
            <person name="Garbino Pronczuk A."/>
            <person name="Garcia R.M."/>
            <person name="Garner T."/>
            <person name="Garrett T.E."/>
            <person name="Gonzalez D.A."/>
            <person name="Hamid H."/>
            <person name="Hawkins E.S."/>
            <person name="Hirani K."/>
            <person name="Hogues M.E."/>
            <person name="Hollins B."/>
            <person name="Hsiao C.-H."/>
            <person name="Jabil R."/>
            <person name="James M.L."/>
            <person name="Jhangiani S.N."/>
            <person name="Johnson B."/>
            <person name="Johnson Q."/>
            <person name="Joshi V."/>
            <person name="Kalu J.B."/>
            <person name="Kam C."/>
            <person name="Kashfia A."/>
            <person name="Keebler J."/>
            <person name="Kisamo H."/>
            <person name="Kovar C.L."/>
            <person name="Lago L.A."/>
            <person name="Lai C.-Y."/>
            <person name="Laidlaw J."/>
            <person name="Lara F."/>
            <person name="Le T.-K."/>
            <person name="Lee S.L."/>
            <person name="Legall F.H."/>
            <person name="Lemon S.J."/>
            <person name="Lewis L.R."/>
            <person name="Li B."/>
            <person name="Liu Y."/>
            <person name="Liu Y.-S."/>
            <person name="Lopez J."/>
            <person name="Lozado R.J."/>
            <person name="Lu J."/>
            <person name="Madu R.C."/>
            <person name="Maheshwari M."/>
            <person name="Maheshwari R."/>
            <person name="Malloy K."/>
            <person name="Martinez E."/>
            <person name="Mathew T."/>
            <person name="Mercado I.C."/>
            <person name="Mercado C."/>
            <person name="Meyer B."/>
            <person name="Montgomery K."/>
            <person name="Morgan M.B."/>
            <person name="Munidasa M."/>
            <person name="Nazareth L.V."/>
            <person name="Nelson J."/>
            <person name="Ng B.M."/>
            <person name="Nguyen N.B."/>
            <person name="Nguyen P.Q."/>
            <person name="Nguyen T."/>
            <person name="Obregon M."/>
            <person name="Okwuonu G.O."/>
            <person name="Onwere C.G."/>
            <person name="Orozco G."/>
            <person name="Parra A."/>
            <person name="Patel S."/>
            <person name="Patil S."/>
            <person name="Perez A."/>
            <person name="Perez Y."/>
            <person name="Pham C."/>
            <person name="Primus E.L."/>
            <person name="Pu L.-L."/>
            <person name="Puazo M."/>
            <person name="Qin X."/>
            <person name="Quiroz J.B."/>
            <person name="Reese J."/>
            <person name="Richards S."/>
            <person name="Rives C.M."/>
            <person name="Robberts R."/>
            <person name="Ruiz S.J."/>
            <person name="Ruiz M.J."/>
            <person name="Santibanez J."/>
            <person name="Schneider B.W."/>
            <person name="Sisson I."/>
            <person name="Smith M."/>
            <person name="Sodergren E."/>
            <person name="Song X.-Z."/>
            <person name="Song B.B."/>
            <person name="Summersgill H."/>
            <person name="Thelus R."/>
            <person name="Thornton R.D."/>
            <person name="Trejos Z.Y."/>
            <person name="Usmani K."/>
            <person name="Vattathil S."/>
            <person name="Villasana D."/>
            <person name="Walker D.L."/>
            <person name="Wang S."/>
            <person name="Wang K."/>
            <person name="White C.S."/>
            <person name="Williams A.C."/>
            <person name="Williamson J."/>
            <person name="Wilson K."/>
            <person name="Woghiren I.O."/>
            <person name="Woodworth J.R."/>
            <person name="Worley K.C."/>
            <person name="Wright R.A."/>
            <person name="Wu W."/>
            <person name="Young L."/>
            <person name="Zhang L."/>
            <person name="Zhang J."/>
            <person name="Zhu Y."/>
            <person name="Muzny D.M."/>
            <person name="Weinstock G."/>
            <person name="Gibbs R.A."/>
        </authorList>
    </citation>
    <scope>NUCLEOTIDE SEQUENCE [LARGE SCALE GENOMIC DNA]</scope>
    <source>
        <strain evidence="3">LSR1</strain>
    </source>
</reference>
<protein>
    <recommendedName>
        <fullName evidence="1">DUF659 domain-containing protein</fullName>
    </recommendedName>
</protein>
<dbReference type="GO" id="GO:0006357">
    <property type="term" value="P:regulation of transcription by RNA polymerase II"/>
    <property type="evidence" value="ECO:0007669"/>
    <property type="project" value="InterPro"/>
</dbReference>
<dbReference type="AlphaFoldDB" id="A0A8R2NMT7"/>
<dbReference type="Pfam" id="PF04937">
    <property type="entry name" value="DUF659"/>
    <property type="match status" value="1"/>
</dbReference>
<dbReference type="OrthoDB" id="6582565at2759"/>
<dbReference type="InterPro" id="IPR012337">
    <property type="entry name" value="RNaseH-like_sf"/>
</dbReference>
<dbReference type="EnsemblMetazoa" id="XM_029487957.1">
    <property type="protein sequence ID" value="XP_029343817.1"/>
    <property type="gene ID" value="LOC115033813"/>
</dbReference>
<dbReference type="GO" id="GO:0005634">
    <property type="term" value="C:nucleus"/>
    <property type="evidence" value="ECO:0007669"/>
    <property type="project" value="InterPro"/>
</dbReference>
<proteinExistence type="predicted"/>
<dbReference type="InterPro" id="IPR007021">
    <property type="entry name" value="DUF659"/>
</dbReference>
<dbReference type="GO" id="GO:0003690">
    <property type="term" value="F:double-stranded DNA binding"/>
    <property type="evidence" value="ECO:0007669"/>
    <property type="project" value="InterPro"/>
</dbReference>
<dbReference type="SUPFAM" id="SSF53098">
    <property type="entry name" value="Ribonuclease H-like"/>
    <property type="match status" value="1"/>
</dbReference>
<evidence type="ECO:0000313" key="2">
    <source>
        <dbReference type="EnsemblMetazoa" id="XP_029343817.1"/>
    </source>
</evidence>
<name>A0A8R2NMT7_ACYPI</name>
<dbReference type="InterPro" id="IPR033375">
    <property type="entry name" value="Cggbp1"/>
</dbReference>
<evidence type="ECO:0000313" key="3">
    <source>
        <dbReference type="Proteomes" id="UP000007819"/>
    </source>
</evidence>
<organism evidence="2 3">
    <name type="scientific">Acyrthosiphon pisum</name>
    <name type="common">Pea aphid</name>
    <dbReference type="NCBI Taxonomy" id="7029"/>
    <lineage>
        <taxon>Eukaryota</taxon>
        <taxon>Metazoa</taxon>
        <taxon>Ecdysozoa</taxon>
        <taxon>Arthropoda</taxon>
        <taxon>Hexapoda</taxon>
        <taxon>Insecta</taxon>
        <taxon>Pterygota</taxon>
        <taxon>Neoptera</taxon>
        <taxon>Paraneoptera</taxon>
        <taxon>Hemiptera</taxon>
        <taxon>Sternorrhyncha</taxon>
        <taxon>Aphidomorpha</taxon>
        <taxon>Aphidoidea</taxon>
        <taxon>Aphididae</taxon>
        <taxon>Macrosiphini</taxon>
        <taxon>Acyrthosiphon</taxon>
    </lineage>
</organism>
<feature type="domain" description="DUF659" evidence="1">
    <location>
        <begin position="119"/>
        <end position="276"/>
    </location>
</feature>
<dbReference type="GeneID" id="115033813"/>
<dbReference type="PANTHER" id="PTHR32344">
    <property type="entry name" value="U1-TYPE DOMAIN-CONTAINING PROTEIN"/>
    <property type="match status" value="1"/>
</dbReference>
<dbReference type="PANTHER" id="PTHR32344:SF1">
    <property type="entry name" value="U1-TYPE DOMAIN-CONTAINING PROTEIN"/>
    <property type="match status" value="1"/>
</dbReference>
<reference evidence="2" key="2">
    <citation type="submission" date="2022-06" db="UniProtKB">
        <authorList>
            <consortium name="EnsemblMetazoa"/>
        </authorList>
    </citation>
    <scope>IDENTIFICATION</scope>
</reference>